<dbReference type="AlphaFoldDB" id="A0A2D1QFU2"/>
<sequence length="58" mass="6713">MISPHHLPDELVKLLQIPSPTESTNKSQHINIKCCKNKNFQSNHQFTPHIYPHSNILL</sequence>
<dbReference type="Proteomes" id="UP000222916">
    <property type="component" value="Chromosome"/>
</dbReference>
<accession>A0A2D1QFU2</accession>
<dbReference type="EMBL" id="CP022426">
    <property type="protein sequence ID" value="ATP09258.1"/>
    <property type="molecule type" value="Genomic_DNA"/>
</dbReference>
<organism evidence="1 2">
    <name type="scientific">Aeromonas salmonicida subsp. pectinolytica 34mel</name>
    <dbReference type="NCBI Taxonomy" id="1324960"/>
    <lineage>
        <taxon>Bacteria</taxon>
        <taxon>Pseudomonadati</taxon>
        <taxon>Pseudomonadota</taxon>
        <taxon>Gammaproteobacteria</taxon>
        <taxon>Aeromonadales</taxon>
        <taxon>Aeromonadaceae</taxon>
        <taxon>Aeromonas</taxon>
    </lineage>
</organism>
<evidence type="ECO:0000313" key="1">
    <source>
        <dbReference type="EMBL" id="ATP09258.1"/>
    </source>
</evidence>
<name>A0A2D1QFU2_AERSA</name>
<proteinExistence type="predicted"/>
<protein>
    <submittedName>
        <fullName evidence="1">Uncharacterized protein</fullName>
    </submittedName>
</protein>
<evidence type="ECO:0000313" key="2">
    <source>
        <dbReference type="Proteomes" id="UP000222916"/>
    </source>
</evidence>
<gene>
    <name evidence="1" type="ORF">Asalp_20850</name>
</gene>
<reference evidence="2" key="1">
    <citation type="journal article" date="2018" name="BMC Genomics">
        <title>The complete and fully assembled genome sequence of Aeromonas salmonicida subsp. pectinolytica and its comparative analysis with other Aeromonas species: investigation of the mobilome in environmental and pathogenic strains.</title>
        <authorList>
            <person name="Pfeiffer F."/>
            <person name="Zamora-Lagos M.A."/>
            <person name="Blettinger M."/>
            <person name="Yeroslaviz A."/>
            <person name="Dahl A."/>
            <person name="Gruber S."/>
            <person name="Habermann B.H."/>
        </authorList>
    </citation>
    <scope>NUCLEOTIDE SEQUENCE [LARGE SCALE GENOMIC DNA]</scope>
    <source>
        <strain evidence="2">34mel</strain>
    </source>
</reference>